<evidence type="ECO:0000313" key="2">
    <source>
        <dbReference type="EMBL" id="MBC8594627.1"/>
    </source>
</evidence>
<dbReference type="PANTHER" id="PTHR24567:SF58">
    <property type="entry name" value="CYCLIC AMP-BINDING REGULATORY PROTEIN"/>
    <property type="match status" value="1"/>
</dbReference>
<keyword evidence="3" id="KW-1185">Reference proteome</keyword>
<dbReference type="AlphaFoldDB" id="A0A926IL60"/>
<dbReference type="GO" id="GO:0003700">
    <property type="term" value="F:DNA-binding transcription factor activity"/>
    <property type="evidence" value="ECO:0007669"/>
    <property type="project" value="TreeGrafter"/>
</dbReference>
<dbReference type="Pfam" id="PF00027">
    <property type="entry name" value="cNMP_binding"/>
    <property type="match status" value="1"/>
</dbReference>
<gene>
    <name evidence="2" type="ORF">H8744_15560</name>
</gene>
<evidence type="ECO:0000313" key="3">
    <source>
        <dbReference type="Proteomes" id="UP000651085"/>
    </source>
</evidence>
<dbReference type="PANTHER" id="PTHR24567">
    <property type="entry name" value="CRP FAMILY TRANSCRIPTIONAL REGULATORY PROTEIN"/>
    <property type="match status" value="1"/>
</dbReference>
<evidence type="ECO:0000259" key="1">
    <source>
        <dbReference type="PROSITE" id="PS50042"/>
    </source>
</evidence>
<comment type="caution">
    <text evidence="2">The sequence shown here is derived from an EMBL/GenBank/DDBJ whole genome shotgun (WGS) entry which is preliminary data.</text>
</comment>
<reference evidence="2" key="1">
    <citation type="submission" date="2020-08" db="EMBL/GenBank/DDBJ databases">
        <title>Genome public.</title>
        <authorList>
            <person name="Liu C."/>
            <person name="Sun Q."/>
        </authorList>
    </citation>
    <scope>NUCLEOTIDE SEQUENCE</scope>
    <source>
        <strain evidence="2">N12</strain>
    </source>
</reference>
<feature type="domain" description="Cyclic nucleotide-binding" evidence="1">
    <location>
        <begin position="32"/>
        <end position="134"/>
    </location>
</feature>
<dbReference type="GO" id="GO:0005829">
    <property type="term" value="C:cytosol"/>
    <property type="evidence" value="ECO:0007669"/>
    <property type="project" value="TreeGrafter"/>
</dbReference>
<dbReference type="InterPro" id="IPR000595">
    <property type="entry name" value="cNMP-bd_dom"/>
</dbReference>
<dbReference type="PROSITE" id="PS50042">
    <property type="entry name" value="CNMP_BINDING_3"/>
    <property type="match status" value="1"/>
</dbReference>
<organism evidence="2 3">
    <name type="scientific">Jilunia laotingensis</name>
    <dbReference type="NCBI Taxonomy" id="2763675"/>
    <lineage>
        <taxon>Bacteria</taxon>
        <taxon>Pseudomonadati</taxon>
        <taxon>Bacteroidota</taxon>
        <taxon>Bacteroidia</taxon>
        <taxon>Bacteroidales</taxon>
        <taxon>Bacteroidaceae</taxon>
        <taxon>Jilunia</taxon>
    </lineage>
</organism>
<dbReference type="Gene3D" id="2.60.120.10">
    <property type="entry name" value="Jelly Rolls"/>
    <property type="match status" value="1"/>
</dbReference>
<dbReference type="SMART" id="SM00100">
    <property type="entry name" value="cNMP"/>
    <property type="match status" value="1"/>
</dbReference>
<dbReference type="InterPro" id="IPR050397">
    <property type="entry name" value="Env_Response_Regulators"/>
</dbReference>
<dbReference type="InterPro" id="IPR014710">
    <property type="entry name" value="RmlC-like_jellyroll"/>
</dbReference>
<name>A0A926IL60_9BACT</name>
<dbReference type="CDD" id="cd00038">
    <property type="entry name" value="CAP_ED"/>
    <property type="match status" value="1"/>
</dbReference>
<accession>A0A926IL60</accession>
<dbReference type="InterPro" id="IPR018490">
    <property type="entry name" value="cNMP-bd_dom_sf"/>
</dbReference>
<dbReference type="Proteomes" id="UP000651085">
    <property type="component" value="Unassembled WGS sequence"/>
</dbReference>
<proteinExistence type="predicted"/>
<protein>
    <submittedName>
        <fullName evidence="2">Crp/Fnr family transcriptional regulator</fullName>
    </submittedName>
</protein>
<sequence length="196" mass="22150">MELTELSQIAPFQGIKEEELIAFLFGSPNCLKHFDSDDIIARQGNLCKGLYILASGVVRAGMINEEGKELTIEEIEAPCLLASAFIFATESRFPVNIEAIKPCKVFIISKERFLEFMHLNPLVMQNFLKDISDRSVFLSKKLNEFALQNLKTRLLNYLDTHPTIHNQQEVAQKLGVTRPSLARALSELINEGKIKK</sequence>
<dbReference type="EMBL" id="JACRTF010000001">
    <property type="protein sequence ID" value="MBC8594627.1"/>
    <property type="molecule type" value="Genomic_DNA"/>
</dbReference>
<dbReference type="SUPFAM" id="SSF46785">
    <property type="entry name" value="Winged helix' DNA-binding domain"/>
    <property type="match status" value="1"/>
</dbReference>
<dbReference type="InterPro" id="IPR036390">
    <property type="entry name" value="WH_DNA-bd_sf"/>
</dbReference>
<dbReference type="Pfam" id="PF13412">
    <property type="entry name" value="HTH_24"/>
    <property type="match status" value="1"/>
</dbReference>
<dbReference type="RefSeq" id="WP_262435718.1">
    <property type="nucleotide sequence ID" value="NZ_JACRTF010000001.1"/>
</dbReference>
<dbReference type="SUPFAM" id="SSF51206">
    <property type="entry name" value="cAMP-binding domain-like"/>
    <property type="match status" value="1"/>
</dbReference>